<dbReference type="InterPro" id="IPR002925">
    <property type="entry name" value="Dienelactn_hydro"/>
</dbReference>
<dbReference type="PANTHER" id="PTHR46623">
    <property type="entry name" value="CARBOXYMETHYLENEBUTENOLIDASE-RELATED"/>
    <property type="match status" value="1"/>
</dbReference>
<name>A0A917LCB3_9ACTN</name>
<keyword evidence="3" id="KW-1185">Reference proteome</keyword>
<proteinExistence type="predicted"/>
<dbReference type="PANTHER" id="PTHR46623:SF6">
    <property type="entry name" value="ALPHA_BETA-HYDROLASES SUPERFAMILY PROTEIN"/>
    <property type="match status" value="1"/>
</dbReference>
<dbReference type="EMBL" id="BMMU01000025">
    <property type="protein sequence ID" value="GGJ55799.1"/>
    <property type="molecule type" value="Genomic_DNA"/>
</dbReference>
<dbReference type="Proteomes" id="UP000625682">
    <property type="component" value="Unassembled WGS sequence"/>
</dbReference>
<sequence length="257" mass="26949">MSATTTTAVDLSGLSAARGGSRRLTGHLTRPTGPGPWPGVVVIHEALGVNDVMHRQTQRLARAGYLVVMPDLFTDGGAVRCLVPTFRAALSGRGRAFHDIEAARTHLAQDPDCTGRIGVIGFCMGGSFALLAVGGGDYDAAAVNYGRPPGHLERALTGSCPVVASYGARDRTLKKGAASGLEASLDRLGVVHDVKEYPEAGHSFLNDAEVGPRALRPLTRVAGIRPHPESAVDAWRRIDDFFATHLRGDGIDGAPGT</sequence>
<reference evidence="2" key="1">
    <citation type="journal article" date="2014" name="Int. J. Syst. Evol. Microbiol.">
        <title>Complete genome sequence of Corynebacterium casei LMG S-19264T (=DSM 44701T), isolated from a smear-ripened cheese.</title>
        <authorList>
            <consortium name="US DOE Joint Genome Institute (JGI-PGF)"/>
            <person name="Walter F."/>
            <person name="Albersmeier A."/>
            <person name="Kalinowski J."/>
            <person name="Ruckert C."/>
        </authorList>
    </citation>
    <scope>NUCLEOTIDE SEQUENCE</scope>
    <source>
        <strain evidence="2">CGMCC 4.7272</strain>
    </source>
</reference>
<evidence type="ECO:0000313" key="2">
    <source>
        <dbReference type="EMBL" id="GGJ55799.1"/>
    </source>
</evidence>
<dbReference type="SUPFAM" id="SSF53474">
    <property type="entry name" value="alpha/beta-Hydrolases"/>
    <property type="match status" value="1"/>
</dbReference>
<evidence type="ECO:0000259" key="1">
    <source>
        <dbReference type="Pfam" id="PF01738"/>
    </source>
</evidence>
<dbReference type="Gene3D" id="3.40.50.1820">
    <property type="entry name" value="alpha/beta hydrolase"/>
    <property type="match status" value="1"/>
</dbReference>
<dbReference type="RefSeq" id="WP_189150635.1">
    <property type="nucleotide sequence ID" value="NZ_BAABER010000023.1"/>
</dbReference>
<dbReference type="InterPro" id="IPR029058">
    <property type="entry name" value="AB_hydrolase_fold"/>
</dbReference>
<accession>A0A917LCB3</accession>
<gene>
    <name evidence="2" type="ORF">GCM10012282_61100</name>
</gene>
<organism evidence="2 3">
    <name type="scientific">Streptomyces lacrimifluminis</name>
    <dbReference type="NCBI Taxonomy" id="1500077"/>
    <lineage>
        <taxon>Bacteria</taxon>
        <taxon>Bacillati</taxon>
        <taxon>Actinomycetota</taxon>
        <taxon>Actinomycetes</taxon>
        <taxon>Kitasatosporales</taxon>
        <taxon>Streptomycetaceae</taxon>
        <taxon>Streptomyces</taxon>
    </lineage>
</organism>
<dbReference type="GO" id="GO:0016787">
    <property type="term" value="F:hydrolase activity"/>
    <property type="evidence" value="ECO:0007669"/>
    <property type="project" value="InterPro"/>
</dbReference>
<feature type="domain" description="Dienelactone hydrolase" evidence="1">
    <location>
        <begin position="26"/>
        <end position="245"/>
    </location>
</feature>
<comment type="caution">
    <text evidence="2">The sequence shown here is derived from an EMBL/GenBank/DDBJ whole genome shotgun (WGS) entry which is preliminary data.</text>
</comment>
<dbReference type="InterPro" id="IPR051049">
    <property type="entry name" value="Dienelactone_hydrolase-like"/>
</dbReference>
<protein>
    <submittedName>
        <fullName evidence="2">Carboxymethylenebutenolidase</fullName>
    </submittedName>
</protein>
<dbReference type="AlphaFoldDB" id="A0A917LCB3"/>
<reference evidence="2" key="2">
    <citation type="submission" date="2020-09" db="EMBL/GenBank/DDBJ databases">
        <authorList>
            <person name="Sun Q."/>
            <person name="Zhou Y."/>
        </authorList>
    </citation>
    <scope>NUCLEOTIDE SEQUENCE</scope>
    <source>
        <strain evidence="2">CGMCC 4.7272</strain>
    </source>
</reference>
<evidence type="ECO:0000313" key="3">
    <source>
        <dbReference type="Proteomes" id="UP000625682"/>
    </source>
</evidence>
<dbReference type="Pfam" id="PF01738">
    <property type="entry name" value="DLH"/>
    <property type="match status" value="1"/>
</dbReference>